<proteinExistence type="predicted"/>
<evidence type="ECO:0000313" key="4">
    <source>
        <dbReference type="Proteomes" id="UP001370758"/>
    </source>
</evidence>
<dbReference type="EMBL" id="JAVHJL010000003">
    <property type="protein sequence ID" value="KAK6506817.1"/>
    <property type="molecule type" value="Genomic_DNA"/>
</dbReference>
<protein>
    <submittedName>
        <fullName evidence="3">Uncharacterized protein</fullName>
    </submittedName>
</protein>
<feature type="compositionally biased region" description="Basic residues" evidence="1">
    <location>
        <begin position="109"/>
        <end position="128"/>
    </location>
</feature>
<keyword evidence="4" id="KW-1185">Reference proteome</keyword>
<keyword evidence="2" id="KW-0472">Membrane</keyword>
<feature type="region of interest" description="Disordered" evidence="1">
    <location>
        <begin position="100"/>
        <end position="128"/>
    </location>
</feature>
<organism evidence="3 4">
    <name type="scientific">Arthrobotrys musiformis</name>
    <dbReference type="NCBI Taxonomy" id="47236"/>
    <lineage>
        <taxon>Eukaryota</taxon>
        <taxon>Fungi</taxon>
        <taxon>Dikarya</taxon>
        <taxon>Ascomycota</taxon>
        <taxon>Pezizomycotina</taxon>
        <taxon>Orbiliomycetes</taxon>
        <taxon>Orbiliales</taxon>
        <taxon>Orbiliaceae</taxon>
        <taxon>Arthrobotrys</taxon>
    </lineage>
</organism>
<keyword evidence="2" id="KW-0812">Transmembrane</keyword>
<accession>A0AAV9WDA1</accession>
<feature type="transmembrane region" description="Helical" evidence="2">
    <location>
        <begin position="22"/>
        <end position="44"/>
    </location>
</feature>
<comment type="caution">
    <text evidence="3">The sequence shown here is derived from an EMBL/GenBank/DDBJ whole genome shotgun (WGS) entry which is preliminary data.</text>
</comment>
<reference evidence="3 4" key="1">
    <citation type="submission" date="2023-08" db="EMBL/GenBank/DDBJ databases">
        <authorList>
            <person name="Palmer J.M."/>
        </authorList>
    </citation>
    <scope>NUCLEOTIDE SEQUENCE [LARGE SCALE GENOMIC DNA]</scope>
    <source>
        <strain evidence="3 4">TWF481</strain>
    </source>
</reference>
<sequence length="128" mass="14381">MENDIFAKAIKPGTPLSFSRKVWGAILILFLLLWVSLCVIGAILDRFHRDRSKHTRGRVLRPSSIYTYNPYSQGFGSVSPTLSSRSESTDIDEYEGDFEKAEADGSAGGKKKVKKVRFKLPRKKQQSA</sequence>
<name>A0AAV9WDA1_9PEZI</name>
<evidence type="ECO:0000313" key="3">
    <source>
        <dbReference type="EMBL" id="KAK6506817.1"/>
    </source>
</evidence>
<dbReference type="AlphaFoldDB" id="A0AAV9WDA1"/>
<dbReference type="Proteomes" id="UP001370758">
    <property type="component" value="Unassembled WGS sequence"/>
</dbReference>
<keyword evidence="2" id="KW-1133">Transmembrane helix</keyword>
<evidence type="ECO:0000256" key="2">
    <source>
        <dbReference type="SAM" id="Phobius"/>
    </source>
</evidence>
<gene>
    <name evidence="3" type="ORF">TWF481_005277</name>
</gene>
<evidence type="ECO:0000256" key="1">
    <source>
        <dbReference type="SAM" id="MobiDB-lite"/>
    </source>
</evidence>